<evidence type="ECO:0000313" key="2">
    <source>
        <dbReference type="Proteomes" id="UP000236161"/>
    </source>
</evidence>
<organism evidence="1 2">
    <name type="scientific">Apostasia shenzhenica</name>
    <dbReference type="NCBI Taxonomy" id="1088818"/>
    <lineage>
        <taxon>Eukaryota</taxon>
        <taxon>Viridiplantae</taxon>
        <taxon>Streptophyta</taxon>
        <taxon>Embryophyta</taxon>
        <taxon>Tracheophyta</taxon>
        <taxon>Spermatophyta</taxon>
        <taxon>Magnoliopsida</taxon>
        <taxon>Liliopsida</taxon>
        <taxon>Asparagales</taxon>
        <taxon>Orchidaceae</taxon>
        <taxon>Apostasioideae</taxon>
        <taxon>Apostasia</taxon>
    </lineage>
</organism>
<reference evidence="1 2" key="1">
    <citation type="journal article" date="2017" name="Nature">
        <title>The Apostasia genome and the evolution of orchids.</title>
        <authorList>
            <person name="Zhang G.Q."/>
            <person name="Liu K.W."/>
            <person name="Li Z."/>
            <person name="Lohaus R."/>
            <person name="Hsiao Y.Y."/>
            <person name="Niu S.C."/>
            <person name="Wang J.Y."/>
            <person name="Lin Y.C."/>
            <person name="Xu Q."/>
            <person name="Chen L.J."/>
            <person name="Yoshida K."/>
            <person name="Fujiwara S."/>
            <person name="Wang Z.W."/>
            <person name="Zhang Y.Q."/>
            <person name="Mitsuda N."/>
            <person name="Wang M."/>
            <person name="Liu G.H."/>
            <person name="Pecoraro L."/>
            <person name="Huang H.X."/>
            <person name="Xiao X.J."/>
            <person name="Lin M."/>
            <person name="Wu X.Y."/>
            <person name="Wu W.L."/>
            <person name="Chen Y.Y."/>
            <person name="Chang S.B."/>
            <person name="Sakamoto S."/>
            <person name="Ohme-Takagi M."/>
            <person name="Yagi M."/>
            <person name="Zeng S.J."/>
            <person name="Shen C.Y."/>
            <person name="Yeh C.M."/>
            <person name="Luo Y.B."/>
            <person name="Tsai W.C."/>
            <person name="Van de Peer Y."/>
            <person name="Liu Z.J."/>
        </authorList>
    </citation>
    <scope>NUCLEOTIDE SEQUENCE [LARGE SCALE GENOMIC DNA]</scope>
    <source>
        <strain evidence="2">cv. Shenzhen</strain>
        <tissue evidence="1">Stem</tissue>
    </source>
</reference>
<keyword evidence="2" id="KW-1185">Reference proteome</keyword>
<name>A0A2I0B002_9ASPA</name>
<dbReference type="Proteomes" id="UP000236161">
    <property type="component" value="Unassembled WGS sequence"/>
</dbReference>
<proteinExistence type="predicted"/>
<accession>A0A2I0B002</accession>
<sequence length="69" mass="7419">MLRAASRWIAAGGDAAEHDGAAVLREMERRGGWKLFEEEEATAVVAADVAGSLVTVVLEEVVDELMCME</sequence>
<evidence type="ECO:0000313" key="1">
    <source>
        <dbReference type="EMBL" id="PKA61121.1"/>
    </source>
</evidence>
<protein>
    <submittedName>
        <fullName evidence="1">Uncharacterized protein</fullName>
    </submittedName>
</protein>
<dbReference type="EMBL" id="KZ451932">
    <property type="protein sequence ID" value="PKA61121.1"/>
    <property type="molecule type" value="Genomic_DNA"/>
</dbReference>
<gene>
    <name evidence="1" type="ORF">AXF42_Ash006017</name>
</gene>
<dbReference type="AlphaFoldDB" id="A0A2I0B002"/>